<dbReference type="InterPro" id="IPR025662">
    <property type="entry name" value="Sigma_54_int_dom_ATP-bd_1"/>
</dbReference>
<dbReference type="InterPro" id="IPR025943">
    <property type="entry name" value="Sigma_54_int_dom_ATP-bd_2"/>
</dbReference>
<keyword evidence="3" id="KW-0805">Transcription regulation</keyword>
<dbReference type="Gene3D" id="3.40.50.300">
    <property type="entry name" value="P-loop containing nucleotide triphosphate hydrolases"/>
    <property type="match status" value="1"/>
</dbReference>
<dbReference type="GO" id="GO:0006355">
    <property type="term" value="P:regulation of DNA-templated transcription"/>
    <property type="evidence" value="ECO:0007669"/>
    <property type="project" value="InterPro"/>
</dbReference>
<dbReference type="PANTHER" id="PTHR32071:SF123">
    <property type="entry name" value="DNA-BINDING TRANSCRIPTIONAL ACTIVATOR HYFR-RELATED"/>
    <property type="match status" value="1"/>
</dbReference>
<dbReference type="PROSITE" id="PS00675">
    <property type="entry name" value="SIGMA54_INTERACT_1"/>
    <property type="match status" value="1"/>
</dbReference>
<dbReference type="Pfam" id="PF02954">
    <property type="entry name" value="HTH_8"/>
    <property type="match status" value="1"/>
</dbReference>
<dbReference type="PROSITE" id="PS50045">
    <property type="entry name" value="SIGMA54_INTERACT_4"/>
    <property type="match status" value="1"/>
</dbReference>
<keyword evidence="4" id="KW-0238">DNA-binding</keyword>
<keyword evidence="5" id="KW-0804">Transcription</keyword>
<keyword evidence="1" id="KW-0547">Nucleotide-binding</keyword>
<dbReference type="Proteomes" id="UP000030512">
    <property type="component" value="Chromosome"/>
</dbReference>
<proteinExistence type="predicted"/>
<dbReference type="Pfam" id="PF01590">
    <property type="entry name" value="GAF"/>
    <property type="match status" value="1"/>
</dbReference>
<dbReference type="InterPro" id="IPR000014">
    <property type="entry name" value="PAS"/>
</dbReference>
<dbReference type="CDD" id="cd00130">
    <property type="entry name" value="PAS"/>
    <property type="match status" value="1"/>
</dbReference>
<dbReference type="SUPFAM" id="SSF52540">
    <property type="entry name" value="P-loop containing nucleoside triphosphate hydrolases"/>
    <property type="match status" value="1"/>
</dbReference>
<evidence type="ECO:0000313" key="8">
    <source>
        <dbReference type="EMBL" id="AMK77080.1"/>
    </source>
</evidence>
<dbReference type="NCBIfam" id="TIGR00229">
    <property type="entry name" value="sensory_box"/>
    <property type="match status" value="1"/>
</dbReference>
<dbReference type="InterPro" id="IPR003018">
    <property type="entry name" value="GAF"/>
</dbReference>
<dbReference type="InterPro" id="IPR058031">
    <property type="entry name" value="AAA_lid_NorR"/>
</dbReference>
<gene>
    <name evidence="8" type="ORF">JT25_011385</name>
</gene>
<dbReference type="Gene3D" id="3.30.450.40">
    <property type="match status" value="1"/>
</dbReference>
<feature type="domain" description="PAS" evidence="7">
    <location>
        <begin position="165"/>
        <end position="209"/>
    </location>
</feature>
<dbReference type="InterPro" id="IPR003593">
    <property type="entry name" value="AAA+_ATPase"/>
</dbReference>
<organism evidence="8 9">
    <name type="scientific">Methylomonas denitrificans</name>
    <dbReference type="NCBI Taxonomy" id="1538553"/>
    <lineage>
        <taxon>Bacteria</taxon>
        <taxon>Pseudomonadati</taxon>
        <taxon>Pseudomonadota</taxon>
        <taxon>Gammaproteobacteria</taxon>
        <taxon>Methylococcales</taxon>
        <taxon>Methylococcaceae</taxon>
        <taxon>Methylomonas</taxon>
    </lineage>
</organism>
<dbReference type="Pfam" id="PF25601">
    <property type="entry name" value="AAA_lid_14"/>
    <property type="match status" value="1"/>
</dbReference>
<dbReference type="Gene3D" id="3.30.450.20">
    <property type="entry name" value="PAS domain"/>
    <property type="match status" value="1"/>
</dbReference>
<dbReference type="PROSITE" id="PS50112">
    <property type="entry name" value="PAS"/>
    <property type="match status" value="1"/>
</dbReference>
<keyword evidence="2" id="KW-0067">ATP-binding</keyword>
<dbReference type="GO" id="GO:0043565">
    <property type="term" value="F:sequence-specific DNA binding"/>
    <property type="evidence" value="ECO:0007669"/>
    <property type="project" value="InterPro"/>
</dbReference>
<dbReference type="PANTHER" id="PTHR32071">
    <property type="entry name" value="TRANSCRIPTIONAL REGULATORY PROTEIN"/>
    <property type="match status" value="1"/>
</dbReference>
<evidence type="ECO:0000313" key="9">
    <source>
        <dbReference type="Proteomes" id="UP000030512"/>
    </source>
</evidence>
<evidence type="ECO:0000256" key="2">
    <source>
        <dbReference type="ARBA" id="ARBA00022840"/>
    </source>
</evidence>
<dbReference type="InterPro" id="IPR009057">
    <property type="entry name" value="Homeodomain-like_sf"/>
</dbReference>
<evidence type="ECO:0000256" key="1">
    <source>
        <dbReference type="ARBA" id="ARBA00022741"/>
    </source>
</evidence>
<dbReference type="GO" id="GO:0005524">
    <property type="term" value="F:ATP binding"/>
    <property type="evidence" value="ECO:0007669"/>
    <property type="project" value="UniProtKB-KW"/>
</dbReference>
<dbReference type="InterPro" id="IPR025944">
    <property type="entry name" value="Sigma_54_int_dom_CS"/>
</dbReference>
<dbReference type="FunFam" id="3.40.50.300:FF:000006">
    <property type="entry name" value="DNA-binding transcriptional regulator NtrC"/>
    <property type="match status" value="1"/>
</dbReference>
<reference evidence="8 9" key="1">
    <citation type="journal article" date="2015" name="Environ. Microbiol.">
        <title>Methane oxidation coupled to nitrate reduction under hypoxia by the Gammaproteobacterium Methylomonas denitrificans, sp. nov. type strain FJG1.</title>
        <authorList>
            <person name="Kits K.D."/>
            <person name="Klotz M.G."/>
            <person name="Stein L.Y."/>
        </authorList>
    </citation>
    <scope>NUCLEOTIDE SEQUENCE [LARGE SCALE GENOMIC DNA]</scope>
    <source>
        <strain evidence="8 9">FJG1</strain>
    </source>
</reference>
<dbReference type="Pfam" id="PF13188">
    <property type="entry name" value="PAS_8"/>
    <property type="match status" value="1"/>
</dbReference>
<protein>
    <submittedName>
        <fullName evidence="8">Fis family transcriptional regulator</fullName>
    </submittedName>
</protein>
<dbReference type="PROSITE" id="PS00676">
    <property type="entry name" value="SIGMA54_INTERACT_2"/>
    <property type="match status" value="1"/>
</dbReference>
<dbReference type="InterPro" id="IPR029016">
    <property type="entry name" value="GAF-like_dom_sf"/>
</dbReference>
<dbReference type="AlphaFoldDB" id="A0A126T4V2"/>
<dbReference type="KEGG" id="mdn:JT25_011385"/>
<dbReference type="SMART" id="SM00382">
    <property type="entry name" value="AAA"/>
    <property type="match status" value="1"/>
</dbReference>
<dbReference type="Gene3D" id="1.10.8.60">
    <property type="match status" value="1"/>
</dbReference>
<evidence type="ECO:0000256" key="4">
    <source>
        <dbReference type="ARBA" id="ARBA00023125"/>
    </source>
</evidence>
<keyword evidence="9" id="KW-1185">Reference proteome</keyword>
<evidence type="ECO:0000259" key="7">
    <source>
        <dbReference type="PROSITE" id="PS50112"/>
    </source>
</evidence>
<dbReference type="Gene3D" id="1.10.10.60">
    <property type="entry name" value="Homeodomain-like"/>
    <property type="match status" value="1"/>
</dbReference>
<dbReference type="SUPFAM" id="SSF55785">
    <property type="entry name" value="PYP-like sensor domain (PAS domain)"/>
    <property type="match status" value="1"/>
</dbReference>
<dbReference type="STRING" id="1538553.JT25_011385"/>
<feature type="domain" description="Sigma-54 factor interaction" evidence="6">
    <location>
        <begin position="310"/>
        <end position="539"/>
    </location>
</feature>
<dbReference type="SUPFAM" id="SSF55781">
    <property type="entry name" value="GAF domain-like"/>
    <property type="match status" value="1"/>
</dbReference>
<evidence type="ECO:0000256" key="3">
    <source>
        <dbReference type="ARBA" id="ARBA00023015"/>
    </source>
</evidence>
<evidence type="ECO:0000259" key="6">
    <source>
        <dbReference type="PROSITE" id="PS50045"/>
    </source>
</evidence>
<dbReference type="PROSITE" id="PS00688">
    <property type="entry name" value="SIGMA54_INTERACT_3"/>
    <property type="match status" value="1"/>
</dbReference>
<dbReference type="EMBL" id="CP014476">
    <property type="protein sequence ID" value="AMK77080.1"/>
    <property type="molecule type" value="Genomic_DNA"/>
</dbReference>
<dbReference type="InterPro" id="IPR035965">
    <property type="entry name" value="PAS-like_dom_sf"/>
</dbReference>
<dbReference type="InterPro" id="IPR002078">
    <property type="entry name" value="Sigma_54_int"/>
</dbReference>
<dbReference type="InterPro" id="IPR027417">
    <property type="entry name" value="P-loop_NTPase"/>
</dbReference>
<evidence type="ECO:0000256" key="5">
    <source>
        <dbReference type="ARBA" id="ARBA00023163"/>
    </source>
</evidence>
<dbReference type="RefSeq" id="WP_062328637.1">
    <property type="nucleotide sequence ID" value="NZ_CP014476.1"/>
</dbReference>
<dbReference type="SMART" id="SM00091">
    <property type="entry name" value="PAS"/>
    <property type="match status" value="1"/>
</dbReference>
<dbReference type="InterPro" id="IPR002197">
    <property type="entry name" value="HTH_Fis"/>
</dbReference>
<dbReference type="Pfam" id="PF00158">
    <property type="entry name" value="Sigma54_activat"/>
    <property type="match status" value="1"/>
</dbReference>
<accession>A0A126T4V2</accession>
<dbReference type="CDD" id="cd00009">
    <property type="entry name" value="AAA"/>
    <property type="match status" value="1"/>
</dbReference>
<sequence length="621" mass="69839">MQTVDSSELAILRALVEGTVQTTGEDFLRSLVRNLCIATNVANGFIAEFTSDKTRIRSLAFWTNGEFIDNQEWELAGTPCVDVLAGKLCHYPSDLSKIFPKEEGIESYLGVPLQDADGHILGHLAIFDERAMPEEPRLLYTFKIFAARAAAELNRIRVEELCRQSEQRYKDLFDEAPIAYVHEDTDTRFLAANQAAMRILGITPEQVPGLIGSSFIPDTVEAQQRLQLALKSIEDGTNNDGVVLELRRKDNGQPIWIQWWSKLDPSRQYMRTMFIDITERVLMEREQARLQAQNLYLQEEIKSTHNFDDIIGRSPALQSLLNQVQRVAQTDASVLIQGESGTGKELIARAIHAASPRKNRPLIKVNCAALPSSLIESELFGHEKGAFTGAISKRIGRFELAEGGTLFLDEVGEIPLDVQVKLLRVIQEREFERVGGQIPIKMDVRVITATNRNLLAEVAEKNFREDLFYRLNVFPLTTPPLRERLEDIPLLVSFLLGKFAPKIGKKITGISAQSMQRLQSYRWPGNIRELENVIERAVILTDAPILEVEPEQLPAVADNGEKLTQTNDASLDAVAKEHILSVLEQTRWVIEGPNGAAQLLNLKPSTLRYRMQKLGIDKTNR</sequence>
<dbReference type="OrthoDB" id="9804019at2"/>
<dbReference type="SUPFAM" id="SSF46689">
    <property type="entry name" value="Homeodomain-like"/>
    <property type="match status" value="1"/>
</dbReference>
<name>A0A126T4V2_9GAMM</name>